<sequence>MDRCLIDLLLDEVHKGNKIGQTFISQAWNDMVASFNAKFKSHYDRDVLKNRYKHLRRQYNDVKVLLEHNGFSSDETQEMVTAEDHVWDTYTTAHADTRSYIVKTVPSYHKLCVTYRQDTSDGKYSRLACNVDPDGEVPLLMIGDGKGDQFPAIVHPVMDWTPSMDRYDSIAKAIDALQAISDIDDELLLDGYDLLEDERKAKAFLALDVNHRKKWLLRKLGR</sequence>
<protein>
    <submittedName>
        <fullName evidence="1">L10-interacting MYB domain-containing protein</fullName>
    </submittedName>
</protein>
<evidence type="ECO:0000313" key="2">
    <source>
        <dbReference type="Proteomes" id="UP001060215"/>
    </source>
</evidence>
<keyword evidence="2" id="KW-1185">Reference proteome</keyword>
<organism evidence="1 2">
    <name type="scientific">Camellia lanceoleosa</name>
    <dbReference type="NCBI Taxonomy" id="1840588"/>
    <lineage>
        <taxon>Eukaryota</taxon>
        <taxon>Viridiplantae</taxon>
        <taxon>Streptophyta</taxon>
        <taxon>Embryophyta</taxon>
        <taxon>Tracheophyta</taxon>
        <taxon>Spermatophyta</taxon>
        <taxon>Magnoliopsida</taxon>
        <taxon>eudicotyledons</taxon>
        <taxon>Gunneridae</taxon>
        <taxon>Pentapetalae</taxon>
        <taxon>asterids</taxon>
        <taxon>Ericales</taxon>
        <taxon>Theaceae</taxon>
        <taxon>Camellia</taxon>
    </lineage>
</organism>
<dbReference type="Proteomes" id="UP001060215">
    <property type="component" value="Chromosome 2"/>
</dbReference>
<dbReference type="EMBL" id="CM045759">
    <property type="protein sequence ID" value="KAI8019643.1"/>
    <property type="molecule type" value="Genomic_DNA"/>
</dbReference>
<name>A0ACC0I323_9ERIC</name>
<proteinExistence type="predicted"/>
<gene>
    <name evidence="1" type="ORF">LOK49_LG04G02172</name>
</gene>
<comment type="caution">
    <text evidence="1">The sequence shown here is derived from an EMBL/GenBank/DDBJ whole genome shotgun (WGS) entry which is preliminary data.</text>
</comment>
<accession>A0ACC0I323</accession>
<reference evidence="1 2" key="1">
    <citation type="journal article" date="2022" name="Plant J.">
        <title>Chromosome-level genome of Camellia lanceoleosa provides a valuable resource for understanding genome evolution and self-incompatibility.</title>
        <authorList>
            <person name="Gong W."/>
            <person name="Xiao S."/>
            <person name="Wang L."/>
            <person name="Liao Z."/>
            <person name="Chang Y."/>
            <person name="Mo W."/>
            <person name="Hu G."/>
            <person name="Li W."/>
            <person name="Zhao G."/>
            <person name="Zhu H."/>
            <person name="Hu X."/>
            <person name="Ji K."/>
            <person name="Xiang X."/>
            <person name="Song Q."/>
            <person name="Yuan D."/>
            <person name="Jin S."/>
            <person name="Zhang L."/>
        </authorList>
    </citation>
    <scope>NUCLEOTIDE SEQUENCE [LARGE SCALE GENOMIC DNA]</scope>
    <source>
        <strain evidence="1">SQ_2022a</strain>
    </source>
</reference>
<evidence type="ECO:0000313" key="1">
    <source>
        <dbReference type="EMBL" id="KAI8019643.1"/>
    </source>
</evidence>